<evidence type="ECO:0000256" key="1">
    <source>
        <dbReference type="SAM" id="MobiDB-lite"/>
    </source>
</evidence>
<accession>V5V1Q9</accession>
<evidence type="ECO:0000313" key="2">
    <source>
        <dbReference type="EMBL" id="AHB87066.1"/>
    </source>
</evidence>
<feature type="non-terminal residue" evidence="2">
    <location>
        <position position="1"/>
    </location>
</feature>
<name>V5V1Q9_9VIRU</name>
<keyword evidence="2" id="KW-0696">RNA-directed RNA polymerase</keyword>
<protein>
    <submittedName>
        <fullName evidence="2">Putative RNA-dependent RNA polymerase</fullName>
    </submittedName>
</protein>
<feature type="non-terminal residue" evidence="2">
    <location>
        <position position="87"/>
    </location>
</feature>
<dbReference type="GO" id="GO:0003968">
    <property type="term" value="F:RNA-directed RNA polymerase activity"/>
    <property type="evidence" value="ECO:0007669"/>
    <property type="project" value="UniProtKB-KW"/>
</dbReference>
<dbReference type="EMBL" id="KF421930">
    <property type="protein sequence ID" value="AHB87066.1"/>
    <property type="molecule type" value="Genomic_RNA"/>
</dbReference>
<feature type="compositionally biased region" description="Acidic residues" evidence="1">
    <location>
        <begin position="16"/>
        <end position="26"/>
    </location>
</feature>
<sequence length="87" mass="9542">KPTPFHSLDIDPWNLPEEESDSDDSQDPPAEPAAPAAPAPTFTPEDVEDLPWGTCLPILQQCGFKGTERQFDPQGQLICPITDIEIL</sequence>
<proteinExistence type="predicted"/>
<feature type="region of interest" description="Disordered" evidence="1">
    <location>
        <begin position="1"/>
        <end position="50"/>
    </location>
</feature>
<keyword evidence="2" id="KW-0808">Transferase</keyword>
<reference evidence="2" key="1">
    <citation type="submission" date="2013-07" db="EMBL/GenBank/DDBJ databases">
        <title>Genomic characterization of AAV1 and evidence of other flexiviruses in Oklahoma Tallgrass Prairie Preserve revealed by sequence analysis and genomic organization.</title>
        <authorList>
            <person name="Dutta M."/>
            <person name="Sokhandan Bashir N."/>
            <person name="Melcher U."/>
        </authorList>
    </citation>
    <scope>NUCLEOTIDE SEQUENCE</scope>
    <source>
        <strain evidence="2">05TGP00153B</strain>
    </source>
</reference>
<keyword evidence="2" id="KW-0548">Nucleotidyltransferase</keyword>
<feature type="compositionally biased region" description="Pro residues" evidence="1">
    <location>
        <begin position="29"/>
        <end position="38"/>
    </location>
</feature>
<organism evidence="2">
    <name type="scientific">Salvia virus</name>
    <dbReference type="NCBI Taxonomy" id="1417309"/>
    <lineage>
        <taxon>Viruses</taxon>
    </lineage>
</organism>